<dbReference type="PROSITE" id="PS51257">
    <property type="entry name" value="PROKAR_LIPOPROTEIN"/>
    <property type="match status" value="1"/>
</dbReference>
<dbReference type="RefSeq" id="WP_264789386.1">
    <property type="nucleotide sequence ID" value="NZ_AP026867.1"/>
</dbReference>
<feature type="domain" description="Thioredoxin" evidence="1">
    <location>
        <begin position="32"/>
        <end position="184"/>
    </location>
</feature>
<dbReference type="PANTHER" id="PTHR42852">
    <property type="entry name" value="THIOL:DISULFIDE INTERCHANGE PROTEIN DSBE"/>
    <property type="match status" value="1"/>
</dbReference>
<accession>A0A916DVW4</accession>
<dbReference type="PROSITE" id="PS51352">
    <property type="entry name" value="THIOREDOXIN_2"/>
    <property type="match status" value="1"/>
</dbReference>
<dbReference type="InterPro" id="IPR000866">
    <property type="entry name" value="AhpC/TSA"/>
</dbReference>
<dbReference type="InterPro" id="IPR050553">
    <property type="entry name" value="Thioredoxin_ResA/DsbE_sf"/>
</dbReference>
<name>A0A916DVW4_9BACT</name>
<proteinExistence type="predicted"/>
<dbReference type="InterPro" id="IPR013766">
    <property type="entry name" value="Thioredoxin_domain"/>
</dbReference>
<dbReference type="Gene3D" id="3.40.30.10">
    <property type="entry name" value="Glutaredoxin"/>
    <property type="match status" value="1"/>
</dbReference>
<evidence type="ECO:0000313" key="2">
    <source>
        <dbReference type="EMBL" id="BDS14157.1"/>
    </source>
</evidence>
<evidence type="ECO:0000259" key="1">
    <source>
        <dbReference type="PROSITE" id="PS51352"/>
    </source>
</evidence>
<dbReference type="EMBL" id="AP026867">
    <property type="protein sequence ID" value="BDS14157.1"/>
    <property type="molecule type" value="Genomic_DNA"/>
</dbReference>
<organism evidence="2 3">
    <name type="scientific">Aureispira anguillae</name>
    <dbReference type="NCBI Taxonomy" id="2864201"/>
    <lineage>
        <taxon>Bacteria</taxon>
        <taxon>Pseudomonadati</taxon>
        <taxon>Bacteroidota</taxon>
        <taxon>Saprospiria</taxon>
        <taxon>Saprospirales</taxon>
        <taxon>Saprospiraceae</taxon>
        <taxon>Aureispira</taxon>
    </lineage>
</organism>
<dbReference type="InterPro" id="IPR036249">
    <property type="entry name" value="Thioredoxin-like_sf"/>
</dbReference>
<protein>
    <submittedName>
        <fullName evidence="2">TlpA family protein disulfide reductase</fullName>
    </submittedName>
</protein>
<gene>
    <name evidence="2" type="ORF">AsAng_0049290</name>
</gene>
<dbReference type="AlphaFoldDB" id="A0A916DVW4"/>
<sequence>MKNVIGKITWCMMILGMFSCDFGGHVDSTKGAIIRQPAQSFTKGKHKVGLYAYEAFKPFLEAKNDTTYIVNFWATWCKPCVEELPYFEALYEQYKDQKVRLILVSLDFEEQIQTKLLPFMIKQDLKGEVLVLSQDGMNNWIDKIDPSWSGALPATLIYNKDKRAFFEQSFDDKTLEQQLQSFQIKLNQ</sequence>
<reference evidence="2" key="1">
    <citation type="submission" date="2022-09" db="EMBL/GenBank/DDBJ databases">
        <title>Aureispira anguillicida sp. nov., isolated from Leptocephalus of Japanese eel Anguilla japonica.</title>
        <authorList>
            <person name="Yuasa K."/>
            <person name="Mekata T."/>
            <person name="Ikunari K."/>
        </authorList>
    </citation>
    <scope>NUCLEOTIDE SEQUENCE</scope>
    <source>
        <strain evidence="2">EL160426</strain>
    </source>
</reference>
<dbReference type="Proteomes" id="UP001060919">
    <property type="component" value="Chromosome"/>
</dbReference>
<dbReference type="PANTHER" id="PTHR42852:SF13">
    <property type="entry name" value="PROTEIN DIPZ"/>
    <property type="match status" value="1"/>
</dbReference>
<dbReference type="SUPFAM" id="SSF52833">
    <property type="entry name" value="Thioredoxin-like"/>
    <property type="match status" value="1"/>
</dbReference>
<dbReference type="GO" id="GO:0016491">
    <property type="term" value="F:oxidoreductase activity"/>
    <property type="evidence" value="ECO:0007669"/>
    <property type="project" value="InterPro"/>
</dbReference>
<dbReference type="KEGG" id="aup:AsAng_0049290"/>
<evidence type="ECO:0000313" key="3">
    <source>
        <dbReference type="Proteomes" id="UP001060919"/>
    </source>
</evidence>
<dbReference type="CDD" id="cd02966">
    <property type="entry name" value="TlpA_like_family"/>
    <property type="match status" value="1"/>
</dbReference>
<keyword evidence="3" id="KW-1185">Reference proteome</keyword>
<dbReference type="Pfam" id="PF00578">
    <property type="entry name" value="AhpC-TSA"/>
    <property type="match status" value="1"/>
</dbReference>
<dbReference type="GO" id="GO:0016209">
    <property type="term" value="F:antioxidant activity"/>
    <property type="evidence" value="ECO:0007669"/>
    <property type="project" value="InterPro"/>
</dbReference>